<evidence type="ECO:0000313" key="1">
    <source>
        <dbReference type="EMBL" id="JAD58179.1"/>
    </source>
</evidence>
<protein>
    <submittedName>
        <fullName evidence="1">Uncharacterized protein</fullName>
    </submittedName>
</protein>
<sequence>MLNNKSILCL</sequence>
<accession>A0A0A9B2H8</accession>
<reference evidence="1" key="2">
    <citation type="journal article" date="2015" name="Data Brief">
        <title>Shoot transcriptome of the giant reed, Arundo donax.</title>
        <authorList>
            <person name="Barrero R.A."/>
            <person name="Guerrero F.D."/>
            <person name="Moolhuijzen P."/>
            <person name="Goolsby J.A."/>
            <person name="Tidwell J."/>
            <person name="Bellgard S.E."/>
            <person name="Bellgard M.I."/>
        </authorList>
    </citation>
    <scope>NUCLEOTIDE SEQUENCE</scope>
    <source>
        <tissue evidence="1">Shoot tissue taken approximately 20 cm above the soil surface</tissue>
    </source>
</reference>
<organism evidence="1">
    <name type="scientific">Arundo donax</name>
    <name type="common">Giant reed</name>
    <name type="synonym">Donax arundinaceus</name>
    <dbReference type="NCBI Taxonomy" id="35708"/>
    <lineage>
        <taxon>Eukaryota</taxon>
        <taxon>Viridiplantae</taxon>
        <taxon>Streptophyta</taxon>
        <taxon>Embryophyta</taxon>
        <taxon>Tracheophyta</taxon>
        <taxon>Spermatophyta</taxon>
        <taxon>Magnoliopsida</taxon>
        <taxon>Liliopsida</taxon>
        <taxon>Poales</taxon>
        <taxon>Poaceae</taxon>
        <taxon>PACMAD clade</taxon>
        <taxon>Arundinoideae</taxon>
        <taxon>Arundineae</taxon>
        <taxon>Arundo</taxon>
    </lineage>
</organism>
<reference evidence="1" key="1">
    <citation type="submission" date="2014-09" db="EMBL/GenBank/DDBJ databases">
        <authorList>
            <person name="Magalhaes I.L.F."/>
            <person name="Oliveira U."/>
            <person name="Santos F.R."/>
            <person name="Vidigal T.H.D.A."/>
            <person name="Brescovit A.D."/>
            <person name="Santos A.J."/>
        </authorList>
    </citation>
    <scope>NUCLEOTIDE SEQUENCE</scope>
    <source>
        <tissue evidence="1">Shoot tissue taken approximately 20 cm above the soil surface</tissue>
    </source>
</reference>
<proteinExistence type="predicted"/>
<name>A0A0A9B2H8_ARUDO</name>
<dbReference type="EMBL" id="GBRH01239716">
    <property type="protein sequence ID" value="JAD58179.1"/>
    <property type="molecule type" value="Transcribed_RNA"/>
</dbReference>